<dbReference type="InterPro" id="IPR005337">
    <property type="entry name" value="RapZ-like"/>
</dbReference>
<keyword evidence="1 4" id="KW-0547">Nucleotide-binding</keyword>
<dbReference type="PIRSF" id="PIRSF005052">
    <property type="entry name" value="P-loopkin"/>
    <property type="match status" value="1"/>
</dbReference>
<proteinExistence type="inferred from homology"/>
<organism evidence="7 8">
    <name type="scientific">[Clostridium] cellulosi</name>
    <dbReference type="NCBI Taxonomy" id="29343"/>
    <lineage>
        <taxon>Bacteria</taxon>
        <taxon>Bacillati</taxon>
        <taxon>Bacillota</taxon>
        <taxon>Clostridia</taxon>
        <taxon>Eubacteriales</taxon>
        <taxon>Oscillospiraceae</taxon>
        <taxon>Oscillospiraceae incertae sedis</taxon>
    </lineage>
</organism>
<dbReference type="GO" id="GO:0005525">
    <property type="term" value="F:GTP binding"/>
    <property type="evidence" value="ECO:0007669"/>
    <property type="project" value="UniProtKB-UniRule"/>
</dbReference>
<dbReference type="GO" id="GO:0005524">
    <property type="term" value="F:ATP binding"/>
    <property type="evidence" value="ECO:0007669"/>
    <property type="project" value="UniProtKB-UniRule"/>
</dbReference>
<sequence length="285" mass="31958">MAFVIVTGVSGAGKTRAVNALEDIGFYCVDNMPPALIPKFAELCVNTQGKIKNIAIVTDVRGGALFNSLFDGLEELKKQGCEYKIMFIDADNSVIIRRFKETRRKHPLSEAGMSIEEALEQERELLRPARERADYIIDTTNLSPAQLKQRITVLFMGDKRTGLIVNCMSFGFKYGIPPEGDLIFDVRCFPNPFYIESLKRLTGLDEPVRDYVFASEKTRGFVAKLFDMIDYLLPLYAEEGKSQLVVGIGCTGGKHRSVAIAEALYKHLLEKDIRAAVNHRDIQKP</sequence>
<dbReference type="InterPro" id="IPR053930">
    <property type="entry name" value="RapZ-like_N"/>
</dbReference>
<dbReference type="PANTHER" id="PTHR30448">
    <property type="entry name" value="RNASE ADAPTER PROTEIN RAPZ"/>
    <property type="match status" value="1"/>
</dbReference>
<dbReference type="HAMAP" id="MF_00636">
    <property type="entry name" value="RapZ_like"/>
    <property type="match status" value="1"/>
</dbReference>
<name>A0A078KK81_9FIRM</name>
<feature type="binding site" evidence="4">
    <location>
        <begin position="8"/>
        <end position="15"/>
    </location>
    <ligand>
        <name>ATP</name>
        <dbReference type="ChEBI" id="CHEBI:30616"/>
    </ligand>
</feature>
<evidence type="ECO:0000256" key="1">
    <source>
        <dbReference type="ARBA" id="ARBA00022741"/>
    </source>
</evidence>
<reference evidence="8" key="1">
    <citation type="submission" date="2014-07" db="EMBL/GenBank/DDBJ databases">
        <authorList>
            <person name="Wibberg D."/>
        </authorList>
    </citation>
    <scope>NUCLEOTIDE SEQUENCE [LARGE SCALE GENOMIC DNA]</scope>
    <source>
        <strain evidence="8">DG5</strain>
    </source>
</reference>
<evidence type="ECO:0000256" key="3">
    <source>
        <dbReference type="ARBA" id="ARBA00023134"/>
    </source>
</evidence>
<dbReference type="Gene3D" id="3.40.50.300">
    <property type="entry name" value="P-loop containing nucleotide triphosphate hydrolases"/>
    <property type="match status" value="1"/>
</dbReference>
<dbReference type="STRING" id="29343.CCDG5_0967"/>
<dbReference type="NCBIfam" id="NF003828">
    <property type="entry name" value="PRK05416.1"/>
    <property type="match status" value="1"/>
</dbReference>
<accession>A0A078KK81</accession>
<evidence type="ECO:0000256" key="4">
    <source>
        <dbReference type="HAMAP-Rule" id="MF_00636"/>
    </source>
</evidence>
<feature type="binding site" evidence="4">
    <location>
        <begin position="59"/>
        <end position="62"/>
    </location>
    <ligand>
        <name>GTP</name>
        <dbReference type="ChEBI" id="CHEBI:37565"/>
    </ligand>
</feature>
<dbReference type="Pfam" id="PF22740">
    <property type="entry name" value="PapZ_C"/>
    <property type="match status" value="1"/>
</dbReference>
<dbReference type="InterPro" id="IPR027417">
    <property type="entry name" value="P-loop_NTPase"/>
</dbReference>
<dbReference type="PATRIC" id="fig|29343.3.peg.1020"/>
<evidence type="ECO:0000256" key="2">
    <source>
        <dbReference type="ARBA" id="ARBA00022840"/>
    </source>
</evidence>
<dbReference type="HOGENOM" id="CLU_059558_0_0_9"/>
<evidence type="ECO:0000259" key="6">
    <source>
        <dbReference type="Pfam" id="PF22740"/>
    </source>
</evidence>
<dbReference type="InterPro" id="IPR053931">
    <property type="entry name" value="RapZ_C"/>
</dbReference>
<dbReference type="OrthoDB" id="9784461at2"/>
<dbReference type="Proteomes" id="UP000032431">
    <property type="component" value="Chromosome I"/>
</dbReference>
<dbReference type="SUPFAM" id="SSF52540">
    <property type="entry name" value="P-loop containing nucleoside triphosphate hydrolases"/>
    <property type="match status" value="1"/>
</dbReference>
<dbReference type="KEGG" id="ccel:CCDG5_0967"/>
<protein>
    <submittedName>
        <fullName evidence="7">UPF0042 nucleotide-binding protein</fullName>
    </submittedName>
</protein>
<evidence type="ECO:0000313" key="7">
    <source>
        <dbReference type="EMBL" id="CDZ24086.1"/>
    </source>
</evidence>
<keyword evidence="8" id="KW-1185">Reference proteome</keyword>
<dbReference type="Pfam" id="PF03668">
    <property type="entry name" value="RapZ-like_N"/>
    <property type="match status" value="1"/>
</dbReference>
<keyword evidence="3 4" id="KW-0342">GTP-binding</keyword>
<evidence type="ECO:0000259" key="5">
    <source>
        <dbReference type="Pfam" id="PF03668"/>
    </source>
</evidence>
<feature type="domain" description="RapZ-like N-terminal" evidence="5">
    <location>
        <begin position="1"/>
        <end position="158"/>
    </location>
</feature>
<feature type="domain" description="RapZ C-terminal" evidence="6">
    <location>
        <begin position="164"/>
        <end position="283"/>
    </location>
</feature>
<keyword evidence="2 4" id="KW-0067">ATP-binding</keyword>
<dbReference type="AlphaFoldDB" id="A0A078KK81"/>
<dbReference type="EMBL" id="LM995447">
    <property type="protein sequence ID" value="CDZ24086.1"/>
    <property type="molecule type" value="Genomic_DNA"/>
</dbReference>
<evidence type="ECO:0000313" key="8">
    <source>
        <dbReference type="Proteomes" id="UP000032431"/>
    </source>
</evidence>
<gene>
    <name evidence="7" type="ORF">CCDG5_0967</name>
</gene>
<dbReference type="PANTHER" id="PTHR30448:SF0">
    <property type="entry name" value="RNASE ADAPTER PROTEIN RAPZ"/>
    <property type="match status" value="1"/>
</dbReference>